<evidence type="ECO:0000259" key="1">
    <source>
        <dbReference type="Pfam" id="PF25072"/>
    </source>
</evidence>
<dbReference type="Pfam" id="PF25072">
    <property type="entry name" value="DUF7796"/>
    <property type="match status" value="1"/>
</dbReference>
<dbReference type="AlphaFoldDB" id="A0AAV7E2X0"/>
<keyword evidence="3" id="KW-1185">Reference proteome</keyword>
<reference evidence="2 3" key="1">
    <citation type="submission" date="2021-07" db="EMBL/GenBank/DDBJ databases">
        <title>The Aristolochia fimbriata genome: insights into angiosperm evolution, floral development and chemical biosynthesis.</title>
        <authorList>
            <person name="Jiao Y."/>
        </authorList>
    </citation>
    <scope>NUCLEOTIDE SEQUENCE [LARGE SCALE GENOMIC DNA]</scope>
    <source>
        <strain evidence="2">IBCAS-2021</strain>
        <tissue evidence="2">Leaf</tissue>
    </source>
</reference>
<dbReference type="PANTHER" id="PTHR35112:SF1">
    <property type="entry name" value="RING_FYVE_PHD ZINC FINGER SUPERFAMILY PROTEIN"/>
    <property type="match status" value="1"/>
</dbReference>
<evidence type="ECO:0000313" key="3">
    <source>
        <dbReference type="Proteomes" id="UP000825729"/>
    </source>
</evidence>
<protein>
    <recommendedName>
        <fullName evidence="1">DUF7796 domain-containing protein</fullName>
    </recommendedName>
</protein>
<gene>
    <name evidence="2" type="ORF">H6P81_019022</name>
</gene>
<dbReference type="EMBL" id="JAINDJ010000007">
    <property type="protein sequence ID" value="KAG9443168.1"/>
    <property type="molecule type" value="Genomic_DNA"/>
</dbReference>
<evidence type="ECO:0000313" key="2">
    <source>
        <dbReference type="EMBL" id="KAG9443168.1"/>
    </source>
</evidence>
<dbReference type="PANTHER" id="PTHR35112">
    <property type="entry name" value="OS08G0360500 PROTEIN"/>
    <property type="match status" value="1"/>
</dbReference>
<feature type="domain" description="DUF7796" evidence="1">
    <location>
        <begin position="88"/>
        <end position="430"/>
    </location>
</feature>
<accession>A0AAV7E2X0</accession>
<name>A0AAV7E2X0_ARIFI</name>
<organism evidence="2 3">
    <name type="scientific">Aristolochia fimbriata</name>
    <name type="common">White veined hardy Dutchman's pipe vine</name>
    <dbReference type="NCBI Taxonomy" id="158543"/>
    <lineage>
        <taxon>Eukaryota</taxon>
        <taxon>Viridiplantae</taxon>
        <taxon>Streptophyta</taxon>
        <taxon>Embryophyta</taxon>
        <taxon>Tracheophyta</taxon>
        <taxon>Spermatophyta</taxon>
        <taxon>Magnoliopsida</taxon>
        <taxon>Magnoliidae</taxon>
        <taxon>Piperales</taxon>
        <taxon>Aristolochiaceae</taxon>
        <taxon>Aristolochia</taxon>
    </lineage>
</organism>
<comment type="caution">
    <text evidence="2">The sequence shown here is derived from an EMBL/GenBank/DDBJ whole genome shotgun (WGS) entry which is preliminary data.</text>
</comment>
<proteinExistence type="predicted"/>
<dbReference type="Proteomes" id="UP000825729">
    <property type="component" value="Unassembled WGS sequence"/>
</dbReference>
<dbReference type="InterPro" id="IPR056698">
    <property type="entry name" value="DUF7796"/>
</dbReference>
<sequence>MLRSPRAMPFKYFAEVDWRHRFIVLVPLSLFLYISFSYAVGTPFSLGSAFVTGGRLSSDAARTSRLRHAPPSESLEVAARLEKKAALKRSRIAVCLVGGARRFELTGPSLIRNVLGKYPNSDLFLHSPLDKGAYKFSLLKDAPRIAAVKIFKPEPMPETEAQNRVLTSSGSPNGIQGLLQYFNLVQGCLSLIDAYQERHNFTYDWIVRTRVDGYWSGPLTGDHFVPSKYVVPSGSRYNGLNDRFGAGDPKTSRAALSRLDMIPLLDAAGYRLLNSETAFKAQLTVASVPYRADRLPFCIVSDRTYGFPPESFGVPVAAMSSRGPMSGAKCRPCKPVCAGPCVADVMGALNKWWSWTEWDKGSLQLCDASGPWEDGWEQEFDRVAGKKSAAARKRVAELGMEECAKDLGATKNRTEIWEAPEPAEICKLGLGGG</sequence>